<reference evidence="2 3" key="1">
    <citation type="journal article" date="2021" name="Elife">
        <title>Chloroplast acquisition without the gene transfer in kleptoplastic sea slugs, Plakobranchus ocellatus.</title>
        <authorList>
            <person name="Maeda T."/>
            <person name="Takahashi S."/>
            <person name="Yoshida T."/>
            <person name="Shimamura S."/>
            <person name="Takaki Y."/>
            <person name="Nagai Y."/>
            <person name="Toyoda A."/>
            <person name="Suzuki Y."/>
            <person name="Arimoto A."/>
            <person name="Ishii H."/>
            <person name="Satoh N."/>
            <person name="Nishiyama T."/>
            <person name="Hasebe M."/>
            <person name="Maruyama T."/>
            <person name="Minagawa J."/>
            <person name="Obokata J."/>
            <person name="Shigenobu S."/>
        </authorList>
    </citation>
    <scope>NUCLEOTIDE SEQUENCE [LARGE SCALE GENOMIC DNA]</scope>
</reference>
<evidence type="ECO:0000259" key="1">
    <source>
        <dbReference type="Pfam" id="PF13843"/>
    </source>
</evidence>
<organism evidence="2 3">
    <name type="scientific">Elysia marginata</name>
    <dbReference type="NCBI Taxonomy" id="1093978"/>
    <lineage>
        <taxon>Eukaryota</taxon>
        <taxon>Metazoa</taxon>
        <taxon>Spiralia</taxon>
        <taxon>Lophotrochozoa</taxon>
        <taxon>Mollusca</taxon>
        <taxon>Gastropoda</taxon>
        <taxon>Heterobranchia</taxon>
        <taxon>Euthyneura</taxon>
        <taxon>Panpulmonata</taxon>
        <taxon>Sacoglossa</taxon>
        <taxon>Placobranchoidea</taxon>
        <taxon>Plakobranchidae</taxon>
        <taxon>Elysia</taxon>
    </lineage>
</organism>
<dbReference type="PANTHER" id="PTHR46599">
    <property type="entry name" value="PIGGYBAC TRANSPOSABLE ELEMENT-DERIVED PROTEIN 4"/>
    <property type="match status" value="1"/>
</dbReference>
<evidence type="ECO:0000313" key="3">
    <source>
        <dbReference type="Proteomes" id="UP000762676"/>
    </source>
</evidence>
<dbReference type="PANTHER" id="PTHR46599:SF3">
    <property type="entry name" value="PIGGYBAC TRANSPOSABLE ELEMENT-DERIVED PROTEIN 4"/>
    <property type="match status" value="1"/>
</dbReference>
<protein>
    <submittedName>
        <fullName evidence="2">Transposase</fullName>
    </submittedName>
</protein>
<name>A0AAV4FNN1_9GAST</name>
<sequence>MVSNNSKVETVEVREKPKPAMVHSYNQFVNGCDRADQNLGYYGLQGRKSVKWWKRLYFWALEIVHVNAFVLYKIMNNPTPQQLRSAKFSLKGFKEAILTGLVNKYIEEAGLTNNPLEPPTQGMALPGRPEPLRIKRLTEKQHLIRHTENDSK</sequence>
<evidence type="ECO:0000313" key="2">
    <source>
        <dbReference type="EMBL" id="GFR75082.1"/>
    </source>
</evidence>
<dbReference type="EMBL" id="BMAT01004525">
    <property type="protein sequence ID" value="GFR75082.1"/>
    <property type="molecule type" value="Genomic_DNA"/>
</dbReference>
<dbReference type="AlphaFoldDB" id="A0AAV4FNN1"/>
<feature type="domain" description="PiggyBac transposable element-derived protein" evidence="1">
    <location>
        <begin position="12"/>
        <end position="69"/>
    </location>
</feature>
<keyword evidence="3" id="KW-1185">Reference proteome</keyword>
<accession>A0AAV4FNN1</accession>
<dbReference type="Pfam" id="PF13843">
    <property type="entry name" value="DDE_Tnp_1_7"/>
    <property type="match status" value="1"/>
</dbReference>
<dbReference type="Proteomes" id="UP000762676">
    <property type="component" value="Unassembled WGS sequence"/>
</dbReference>
<comment type="caution">
    <text evidence="2">The sequence shown here is derived from an EMBL/GenBank/DDBJ whole genome shotgun (WGS) entry which is preliminary data.</text>
</comment>
<dbReference type="InterPro" id="IPR029526">
    <property type="entry name" value="PGBD"/>
</dbReference>
<gene>
    <name evidence="2" type="ORF">ElyMa_002178700</name>
</gene>
<proteinExistence type="predicted"/>